<reference evidence="7" key="1">
    <citation type="submission" date="2019-04" db="EMBL/GenBank/DDBJ databases">
        <title>Draft genome sequence of Pseudonocardiaceae bacterium SL3-2-4.</title>
        <authorList>
            <person name="Ningsih F."/>
            <person name="Yokota A."/>
            <person name="Sakai Y."/>
            <person name="Nanatani K."/>
            <person name="Yabe S."/>
            <person name="Oetari A."/>
            <person name="Sjamsuridzal W."/>
        </authorList>
    </citation>
    <scope>NUCLEOTIDE SEQUENCE [LARGE SCALE GENOMIC DNA]</scope>
    <source>
        <strain evidence="7">SL3-2-4</strain>
    </source>
</reference>
<feature type="domain" description="Plastocyanin-like" evidence="5">
    <location>
        <begin position="265"/>
        <end position="376"/>
    </location>
</feature>
<keyword evidence="3" id="KW-0472">Membrane</keyword>
<feature type="transmembrane region" description="Helical" evidence="3">
    <location>
        <begin position="190"/>
        <end position="213"/>
    </location>
</feature>
<dbReference type="InterPro" id="IPR002355">
    <property type="entry name" value="Cu_oxidase_Cu_BS"/>
</dbReference>
<keyword evidence="2" id="KW-0560">Oxidoreductase</keyword>
<dbReference type="CDD" id="cd13861">
    <property type="entry name" value="CuRO_1_CumA_like"/>
    <property type="match status" value="1"/>
</dbReference>
<proteinExistence type="predicted"/>
<keyword evidence="1" id="KW-0479">Metal-binding</keyword>
<evidence type="ECO:0008006" key="8">
    <source>
        <dbReference type="Google" id="ProtNLM"/>
    </source>
</evidence>
<dbReference type="GO" id="GO:0016491">
    <property type="term" value="F:oxidoreductase activity"/>
    <property type="evidence" value="ECO:0007669"/>
    <property type="project" value="UniProtKB-KW"/>
</dbReference>
<dbReference type="InterPro" id="IPR045087">
    <property type="entry name" value="Cu-oxidase_fam"/>
</dbReference>
<keyword evidence="3" id="KW-0812">Transmembrane</keyword>
<dbReference type="Pfam" id="PF07731">
    <property type="entry name" value="Cu-oxidase_2"/>
    <property type="match status" value="1"/>
</dbReference>
<accession>A0A4D4J7Z8</accession>
<dbReference type="Gene3D" id="2.60.40.420">
    <property type="entry name" value="Cupredoxins - blue copper proteins"/>
    <property type="match status" value="3"/>
</dbReference>
<feature type="transmembrane region" description="Helical" evidence="3">
    <location>
        <begin position="6"/>
        <end position="28"/>
    </location>
</feature>
<keyword evidence="3" id="KW-1133">Transmembrane helix</keyword>
<feature type="domain" description="Plastocyanin-like" evidence="4">
    <location>
        <begin position="553"/>
        <end position="655"/>
    </location>
</feature>
<dbReference type="InterPro" id="IPR011706">
    <property type="entry name" value="Cu-oxidase_C"/>
</dbReference>
<dbReference type="InterPro" id="IPR008972">
    <property type="entry name" value="Cupredoxin"/>
</dbReference>
<sequence length="674" mass="71339">MLLRVLFPLACVAEIATSVALFVPLLGLGSAVRRLPARPDHPAVRRTARAGVRFAWAAATLLAVKLLAAGGMLLAGPSFAQRPLVDLLVLAVPVTLTALRTLPTLRRLAGRNEPVPAWSALARTRFALPARLLAVAGGATAVLGLAVPNRGVFAGTLTVFAAVAAIVAIDTEQRDRRMSGRPAGMRWPRAAGRLAAPVLLLVTAAGCGVTGVIGSRIPVAMNMGMHEPHGHAATASAAPPRSVTTLTGGPLDGPVHHVDLTAEEHPARLTGGATVDAWTFGGGLPGDPIRVRQGDVVEVTMANHLPATSTTIHWHGIDVPNAEDGVAGVTQDAVRPGGSFTYRFRAHQAGTFWYHSHEISHEQVSRGLFGLLVVDPAGGATADMDDAVLVHRWHTDRGEKLAFGADDGVRLRQVRPGNRVRLRVVNADNDTHQVEVTGATWRLAALDGQDLNAPGPLGDEVVPLGGGGRADVELTMPDRPVRLSLAGESGPAYVLSPDGRSTVDAAAPGPELDLMTYGRPAPTPFGLGGRFDRDETVDLDQGWWFHGGSFGFVWTMNGQVFPDVPMLTAREGDLVRVTFRHHGRFDHPMHLHGHRVLLLARDGEPARGSPLWLDTVLVRSGETVTVGFRADNPGIWMDHCHDLTHSAAGMTMHLAYEGVSTPFSVGTASGNLPE</sequence>
<comment type="caution">
    <text evidence="6">The sequence shown here is derived from an EMBL/GenBank/DDBJ whole genome shotgun (WGS) entry which is preliminary data.</text>
</comment>
<feature type="transmembrane region" description="Helical" evidence="3">
    <location>
        <begin position="87"/>
        <end position="105"/>
    </location>
</feature>
<protein>
    <recommendedName>
        <fullName evidence="8">Copper oxidase</fullName>
    </recommendedName>
</protein>
<dbReference type="RefSeq" id="WP_137814239.1">
    <property type="nucleotide sequence ID" value="NZ_BJFL01000012.1"/>
</dbReference>
<evidence type="ECO:0000256" key="2">
    <source>
        <dbReference type="ARBA" id="ARBA00023002"/>
    </source>
</evidence>
<dbReference type="PROSITE" id="PS00080">
    <property type="entry name" value="MULTICOPPER_OXIDASE2"/>
    <property type="match status" value="1"/>
</dbReference>
<dbReference type="Pfam" id="PF07732">
    <property type="entry name" value="Cu-oxidase_3"/>
    <property type="match status" value="1"/>
</dbReference>
<feature type="transmembrane region" description="Helical" evidence="3">
    <location>
        <begin position="126"/>
        <end position="146"/>
    </location>
</feature>
<gene>
    <name evidence="6" type="ORF">GTS_27830</name>
</gene>
<evidence type="ECO:0000313" key="6">
    <source>
        <dbReference type="EMBL" id="GDY31150.1"/>
    </source>
</evidence>
<dbReference type="SUPFAM" id="SSF49503">
    <property type="entry name" value="Cupredoxins"/>
    <property type="match status" value="3"/>
</dbReference>
<dbReference type="PANTHER" id="PTHR11709">
    <property type="entry name" value="MULTI-COPPER OXIDASE"/>
    <property type="match status" value="1"/>
</dbReference>
<dbReference type="CDD" id="cd04202">
    <property type="entry name" value="CuRO_D2_2dMcoN_like"/>
    <property type="match status" value="1"/>
</dbReference>
<dbReference type="InterPro" id="IPR011707">
    <property type="entry name" value="Cu-oxidase-like_N"/>
</dbReference>
<dbReference type="Proteomes" id="UP000298860">
    <property type="component" value="Unassembled WGS sequence"/>
</dbReference>
<dbReference type="EMBL" id="BJFL01000012">
    <property type="protein sequence ID" value="GDY31150.1"/>
    <property type="molecule type" value="Genomic_DNA"/>
</dbReference>
<feature type="transmembrane region" description="Helical" evidence="3">
    <location>
        <begin position="152"/>
        <end position="169"/>
    </location>
</feature>
<name>A0A4D4J7Z8_9PSEU</name>
<evidence type="ECO:0000259" key="4">
    <source>
        <dbReference type="Pfam" id="PF07731"/>
    </source>
</evidence>
<dbReference type="AlphaFoldDB" id="A0A4D4J7Z8"/>
<keyword evidence="7" id="KW-1185">Reference proteome</keyword>
<dbReference type="OrthoDB" id="345021at2"/>
<dbReference type="GO" id="GO:0005507">
    <property type="term" value="F:copper ion binding"/>
    <property type="evidence" value="ECO:0007669"/>
    <property type="project" value="InterPro"/>
</dbReference>
<evidence type="ECO:0000259" key="5">
    <source>
        <dbReference type="Pfam" id="PF07732"/>
    </source>
</evidence>
<feature type="transmembrane region" description="Helical" evidence="3">
    <location>
        <begin position="54"/>
        <end position="75"/>
    </location>
</feature>
<evidence type="ECO:0000256" key="1">
    <source>
        <dbReference type="ARBA" id="ARBA00022723"/>
    </source>
</evidence>
<evidence type="ECO:0000256" key="3">
    <source>
        <dbReference type="SAM" id="Phobius"/>
    </source>
</evidence>
<evidence type="ECO:0000313" key="7">
    <source>
        <dbReference type="Proteomes" id="UP000298860"/>
    </source>
</evidence>
<organism evidence="6 7">
    <name type="scientific">Gandjariella thermophila</name>
    <dbReference type="NCBI Taxonomy" id="1931992"/>
    <lineage>
        <taxon>Bacteria</taxon>
        <taxon>Bacillati</taxon>
        <taxon>Actinomycetota</taxon>
        <taxon>Actinomycetes</taxon>
        <taxon>Pseudonocardiales</taxon>
        <taxon>Pseudonocardiaceae</taxon>
        <taxon>Gandjariella</taxon>
    </lineage>
</organism>